<sequence length="181" mass="20763">MAIVDFRKHFLSKDTPYIVPQGCQISLHLYIAICEMESLGRILLATAVFRVVTCLMTLLSPISTDLMTQGAIILLRRPGHQCLVTLMREWCVMLFICLYFYFLTTPSRPLLYTRRVVTRGRLLLIYMRTVTRFVTDICFPTTIMTAYRLVRCDTMKYTQVGTAGPLTQVVMVLYITSSLVV</sequence>
<feature type="transmembrane region" description="Helical" evidence="1">
    <location>
        <begin position="123"/>
        <end position="147"/>
    </location>
</feature>
<dbReference type="EMBL" id="KN835136">
    <property type="protein sequence ID" value="KIK48639.1"/>
    <property type="molecule type" value="Genomic_DNA"/>
</dbReference>
<accession>A0A0D0BG29</accession>
<keyword evidence="1" id="KW-0812">Transmembrane</keyword>
<dbReference type="HOGENOM" id="CLU_1489947_0_0_1"/>
<dbReference type="InParanoid" id="A0A0D0BG29"/>
<reference evidence="3" key="2">
    <citation type="submission" date="2015-01" db="EMBL/GenBank/DDBJ databases">
        <title>Evolutionary Origins and Diversification of the Mycorrhizal Mutualists.</title>
        <authorList>
            <consortium name="DOE Joint Genome Institute"/>
            <consortium name="Mycorrhizal Genomics Consortium"/>
            <person name="Kohler A."/>
            <person name="Kuo A."/>
            <person name="Nagy L.G."/>
            <person name="Floudas D."/>
            <person name="Copeland A."/>
            <person name="Barry K.W."/>
            <person name="Cichocki N."/>
            <person name="Veneault-Fourrey C."/>
            <person name="LaButti K."/>
            <person name="Lindquist E.A."/>
            <person name="Lipzen A."/>
            <person name="Lundell T."/>
            <person name="Morin E."/>
            <person name="Murat C."/>
            <person name="Riley R."/>
            <person name="Ohm R."/>
            <person name="Sun H."/>
            <person name="Tunlid A."/>
            <person name="Henrissat B."/>
            <person name="Grigoriev I.V."/>
            <person name="Hibbett D.S."/>
            <person name="Martin F."/>
        </authorList>
    </citation>
    <scope>NUCLEOTIDE SEQUENCE [LARGE SCALE GENOMIC DNA]</scope>
    <source>
        <strain evidence="3">UH-Slu-Lm8-n1</strain>
    </source>
</reference>
<keyword evidence="3" id="KW-1185">Reference proteome</keyword>
<protein>
    <submittedName>
        <fullName evidence="2">Uncharacterized protein</fullName>
    </submittedName>
</protein>
<evidence type="ECO:0000313" key="2">
    <source>
        <dbReference type="EMBL" id="KIK48639.1"/>
    </source>
</evidence>
<dbReference type="AlphaFoldDB" id="A0A0D0BG29"/>
<keyword evidence="1" id="KW-0472">Membrane</keyword>
<proteinExistence type="predicted"/>
<feature type="transmembrane region" description="Helical" evidence="1">
    <location>
        <begin position="83"/>
        <end position="103"/>
    </location>
</feature>
<feature type="transmembrane region" description="Helical" evidence="1">
    <location>
        <begin position="42"/>
        <end position="62"/>
    </location>
</feature>
<dbReference type="OrthoDB" id="2688721at2759"/>
<keyword evidence="1" id="KW-1133">Transmembrane helix</keyword>
<gene>
    <name evidence="2" type="ORF">CY34DRAFT_576888</name>
</gene>
<organism evidence="2 3">
    <name type="scientific">Suillus luteus UH-Slu-Lm8-n1</name>
    <dbReference type="NCBI Taxonomy" id="930992"/>
    <lineage>
        <taxon>Eukaryota</taxon>
        <taxon>Fungi</taxon>
        <taxon>Dikarya</taxon>
        <taxon>Basidiomycota</taxon>
        <taxon>Agaricomycotina</taxon>
        <taxon>Agaricomycetes</taxon>
        <taxon>Agaricomycetidae</taxon>
        <taxon>Boletales</taxon>
        <taxon>Suillineae</taxon>
        <taxon>Suillaceae</taxon>
        <taxon>Suillus</taxon>
    </lineage>
</organism>
<reference evidence="2 3" key="1">
    <citation type="submission" date="2014-04" db="EMBL/GenBank/DDBJ databases">
        <authorList>
            <consortium name="DOE Joint Genome Institute"/>
            <person name="Kuo A."/>
            <person name="Ruytinx J."/>
            <person name="Rineau F."/>
            <person name="Colpaert J."/>
            <person name="Kohler A."/>
            <person name="Nagy L.G."/>
            <person name="Floudas D."/>
            <person name="Copeland A."/>
            <person name="Barry K.W."/>
            <person name="Cichocki N."/>
            <person name="Veneault-Fourrey C."/>
            <person name="LaButti K."/>
            <person name="Lindquist E.A."/>
            <person name="Lipzen A."/>
            <person name="Lundell T."/>
            <person name="Morin E."/>
            <person name="Murat C."/>
            <person name="Sun H."/>
            <person name="Tunlid A."/>
            <person name="Henrissat B."/>
            <person name="Grigoriev I.V."/>
            <person name="Hibbett D.S."/>
            <person name="Martin F."/>
            <person name="Nordberg H.P."/>
            <person name="Cantor M.N."/>
            <person name="Hua S.X."/>
        </authorList>
    </citation>
    <scope>NUCLEOTIDE SEQUENCE [LARGE SCALE GENOMIC DNA]</scope>
    <source>
        <strain evidence="2 3">UH-Slu-Lm8-n1</strain>
    </source>
</reference>
<evidence type="ECO:0000256" key="1">
    <source>
        <dbReference type="SAM" id="Phobius"/>
    </source>
</evidence>
<name>A0A0D0BG29_9AGAM</name>
<dbReference type="Proteomes" id="UP000054485">
    <property type="component" value="Unassembled WGS sequence"/>
</dbReference>
<evidence type="ECO:0000313" key="3">
    <source>
        <dbReference type="Proteomes" id="UP000054485"/>
    </source>
</evidence>